<evidence type="ECO:0000256" key="5">
    <source>
        <dbReference type="ARBA" id="ARBA00023136"/>
    </source>
</evidence>
<feature type="transmembrane region" description="Helical" evidence="6">
    <location>
        <begin position="260"/>
        <end position="282"/>
    </location>
</feature>
<dbReference type="Pfam" id="PF06140">
    <property type="entry name" value="Ifi-6-16"/>
    <property type="match status" value="1"/>
</dbReference>
<keyword evidence="4 6" id="KW-1133">Transmembrane helix</keyword>
<dbReference type="PANTHER" id="PTHR16932:SF18">
    <property type="entry name" value="INTERFERON, ALPHA-INDUCIBLE PROTEIN 27-LIKE 2"/>
    <property type="match status" value="1"/>
</dbReference>
<feature type="transmembrane region" description="Helical" evidence="6">
    <location>
        <begin position="191"/>
        <end position="218"/>
    </location>
</feature>
<dbReference type="EMBL" id="JAVHNQ010000005">
    <property type="protein sequence ID" value="KAK6346706.1"/>
    <property type="molecule type" value="Genomic_DNA"/>
</dbReference>
<dbReference type="InterPro" id="IPR038213">
    <property type="entry name" value="IFI6/IFI27-like_sf"/>
</dbReference>
<accession>A0AAV9UPV9</accession>
<sequence>MFWKMESTNREYLPCHVKLKGSNILSHGALNDDERKRLAGKIIEISLTLGENRTASTPRPLVFTADPTDLSNVILEPPVNVPTGSQSLGEFEPHFWIPDSCLVGLDEREKALRREVFAVGCLVFSITQREKPWAPLSAPLVQDMYQRGVYPGDVLDSPYWLQILLLWSEEFAKWIEQQNNKSSMFGTIKKVAVGTAVAGAVVGGAALAAPAAIAALGFGSAGVGAGTIAAGWQASMGSVAAGSLFAFFQSVGAGGAALGVISQIAAGGLGAGGAAAALGYVAGTAENCNATGEGGQACVKEELFRNFLAVVKRRATG</sequence>
<dbReference type="AlphaFoldDB" id="A0AAV9UPV9"/>
<feature type="transmembrane region" description="Helical" evidence="6">
    <location>
        <begin position="230"/>
        <end position="248"/>
    </location>
</feature>
<dbReference type="InterPro" id="IPR009311">
    <property type="entry name" value="IFI6/IFI27-like"/>
</dbReference>
<evidence type="ECO:0000313" key="7">
    <source>
        <dbReference type="EMBL" id="KAK6346706.1"/>
    </source>
</evidence>
<evidence type="ECO:0000256" key="1">
    <source>
        <dbReference type="ARBA" id="ARBA00004141"/>
    </source>
</evidence>
<dbReference type="PANTHER" id="PTHR16932">
    <property type="entry name" value="INTERFERON ALPHA-INDUCIBLE PROTEIN 27"/>
    <property type="match status" value="1"/>
</dbReference>
<comment type="similarity">
    <text evidence="2">Belongs to the IFI6/IFI27 family.</text>
</comment>
<evidence type="ECO:0000256" key="3">
    <source>
        <dbReference type="ARBA" id="ARBA00022692"/>
    </source>
</evidence>
<dbReference type="Proteomes" id="UP001375240">
    <property type="component" value="Unassembled WGS sequence"/>
</dbReference>
<evidence type="ECO:0000256" key="6">
    <source>
        <dbReference type="SAM" id="Phobius"/>
    </source>
</evidence>
<evidence type="ECO:0000313" key="8">
    <source>
        <dbReference type="Proteomes" id="UP001375240"/>
    </source>
</evidence>
<comment type="caution">
    <text evidence="7">The sequence shown here is derived from an EMBL/GenBank/DDBJ whole genome shotgun (WGS) entry which is preliminary data.</text>
</comment>
<protein>
    <submittedName>
        <fullName evidence="7">Uncharacterized protein</fullName>
    </submittedName>
</protein>
<reference evidence="7 8" key="1">
    <citation type="submission" date="2019-10" db="EMBL/GenBank/DDBJ databases">
        <authorList>
            <person name="Palmer J.M."/>
        </authorList>
    </citation>
    <scope>NUCLEOTIDE SEQUENCE [LARGE SCALE GENOMIC DNA]</scope>
    <source>
        <strain evidence="7 8">TWF696</strain>
    </source>
</reference>
<keyword evidence="3 6" id="KW-0812">Transmembrane</keyword>
<evidence type="ECO:0000256" key="4">
    <source>
        <dbReference type="ARBA" id="ARBA00022989"/>
    </source>
</evidence>
<dbReference type="Gene3D" id="6.10.110.10">
    <property type="match status" value="1"/>
</dbReference>
<proteinExistence type="inferred from homology"/>
<gene>
    <name evidence="7" type="ORF">TWF696_006821</name>
</gene>
<evidence type="ECO:0000256" key="2">
    <source>
        <dbReference type="ARBA" id="ARBA00007262"/>
    </source>
</evidence>
<comment type="subcellular location">
    <subcellularLocation>
        <location evidence="1">Membrane</location>
        <topology evidence="1">Multi-pass membrane protein</topology>
    </subcellularLocation>
</comment>
<organism evidence="7 8">
    <name type="scientific">Orbilia brochopaga</name>
    <dbReference type="NCBI Taxonomy" id="3140254"/>
    <lineage>
        <taxon>Eukaryota</taxon>
        <taxon>Fungi</taxon>
        <taxon>Dikarya</taxon>
        <taxon>Ascomycota</taxon>
        <taxon>Pezizomycotina</taxon>
        <taxon>Orbiliomycetes</taxon>
        <taxon>Orbiliales</taxon>
        <taxon>Orbiliaceae</taxon>
        <taxon>Orbilia</taxon>
    </lineage>
</organism>
<keyword evidence="8" id="KW-1185">Reference proteome</keyword>
<name>A0AAV9UPV9_9PEZI</name>
<keyword evidence="5 6" id="KW-0472">Membrane</keyword>
<dbReference type="GO" id="GO:0016020">
    <property type="term" value="C:membrane"/>
    <property type="evidence" value="ECO:0007669"/>
    <property type="project" value="UniProtKB-SubCell"/>
</dbReference>